<evidence type="ECO:0000313" key="1">
    <source>
        <dbReference type="EMBL" id="CAG8852944.1"/>
    </source>
</evidence>
<feature type="non-terminal residue" evidence="1">
    <location>
        <position position="1"/>
    </location>
</feature>
<reference evidence="1 2" key="1">
    <citation type="submission" date="2021-06" db="EMBL/GenBank/DDBJ databases">
        <authorList>
            <person name="Kallberg Y."/>
            <person name="Tangrot J."/>
            <person name="Rosling A."/>
        </authorList>
    </citation>
    <scope>NUCLEOTIDE SEQUENCE [LARGE SCALE GENOMIC DNA]</scope>
    <source>
        <strain evidence="1 2">120-4 pot B 10/14</strain>
    </source>
</reference>
<accession>A0ABN7XG21</accession>
<comment type="caution">
    <text evidence="1">The sequence shown here is derived from an EMBL/GenBank/DDBJ whole genome shotgun (WGS) entry which is preliminary data.</text>
</comment>
<keyword evidence="2" id="KW-1185">Reference proteome</keyword>
<feature type="non-terminal residue" evidence="1">
    <location>
        <position position="97"/>
    </location>
</feature>
<dbReference type="EMBL" id="CAJVQB010118014">
    <property type="protein sequence ID" value="CAG8852944.1"/>
    <property type="molecule type" value="Genomic_DNA"/>
</dbReference>
<dbReference type="InterPro" id="IPR036396">
    <property type="entry name" value="Cyt_P450_sf"/>
</dbReference>
<gene>
    <name evidence="1" type="ORF">GMARGA_LOCUS41765</name>
</gene>
<sequence>YFLNDPEIAPDLDPNNIKCNYIADLIGLIILAATSPTSNRASYVLYELCQEAQEINKWCNGNFKTCDNIDKIVKLDRFIKEIFRLNNDVLGLPRRCL</sequence>
<dbReference type="SUPFAM" id="SSF48264">
    <property type="entry name" value="Cytochrome P450"/>
    <property type="match status" value="1"/>
</dbReference>
<name>A0ABN7XG21_GIGMA</name>
<evidence type="ECO:0000313" key="2">
    <source>
        <dbReference type="Proteomes" id="UP000789901"/>
    </source>
</evidence>
<organism evidence="1 2">
    <name type="scientific">Gigaspora margarita</name>
    <dbReference type="NCBI Taxonomy" id="4874"/>
    <lineage>
        <taxon>Eukaryota</taxon>
        <taxon>Fungi</taxon>
        <taxon>Fungi incertae sedis</taxon>
        <taxon>Mucoromycota</taxon>
        <taxon>Glomeromycotina</taxon>
        <taxon>Glomeromycetes</taxon>
        <taxon>Diversisporales</taxon>
        <taxon>Gigasporaceae</taxon>
        <taxon>Gigaspora</taxon>
    </lineage>
</organism>
<proteinExistence type="predicted"/>
<dbReference type="Gene3D" id="1.10.630.10">
    <property type="entry name" value="Cytochrome P450"/>
    <property type="match status" value="1"/>
</dbReference>
<protein>
    <submittedName>
        <fullName evidence="1">20583_t:CDS:1</fullName>
    </submittedName>
</protein>
<dbReference type="Proteomes" id="UP000789901">
    <property type="component" value="Unassembled WGS sequence"/>
</dbReference>